<keyword evidence="9" id="KW-1185">Reference proteome</keyword>
<feature type="domain" description="Integral membrane bound transporter" evidence="7">
    <location>
        <begin position="689"/>
        <end position="829"/>
    </location>
</feature>
<keyword evidence="2 6" id="KW-0812">Transmembrane</keyword>
<keyword evidence="3 6" id="KW-1133">Transmembrane helix</keyword>
<sequence length="1060" mass="116809">MAPPGPSSDKRSRRILRTSTFIAPATGERVKRVFSLRDASSRDLEADLDEHQPLLGHAATDTNVTRLSRVTDKARQYANDAWAYSMSPTGLGIFKCSLAYLLASMATFVPAISNLIGKQDSKNIVATVTVWFHPARTIGSMHEALVLALIAFSYATFLSFSSMGLSVLLGQYGLLQLSHALDLVLFCGVGLGFIAFTKQYFNHPLVNVACSLASLGSVQTLVKEGSVQVGQWSQDKIAQILIMVIMGIAATMLINVAVLPVRARRQLHDDLEKNTDLMGEVLVTTTRAFLLGEEDVLNEGKGIMDEHSKVATSMKTNLIEAKREHFVLGTERQYHLEAKLVDCLGRLAQDLGGLRSAASTQFSILHKAYDQAAGSKSASSPSPSGASTPNGAGSLLRHSSISRVTMLDAIQEDPAEVEEGDSPGADEPWTPTNGSNTTSQAAKGIDFKTPSYSNGDESTAPLSPADMFVMFINLLGPPAKSLTYTVKQILDDLKFDEDGTVVVNSKFSDSLHEAMKMYKQSRTDALASLYRSKTMSREHPDEVLADLEEVAASCGHFSFALLDFVEDVAAYLRLLDEEKSALAPVNTRRSWSWLKFWRPHDREHAEQDAPRFHHDHLETGDPVGDIAETVKQASHSAQAANAPNTHAWYYPLYKVTRVLQQDNVRFPTKVGIGAALYCLPAYLPETRPFFTHWRGEWGLLSYMVVCSMTIGASNTTGINRLIGTLIGAGLAVLAWLMSNNGGEANPYLLAFLGWLVSLGCFYIIIEKNNGPMGRFILLTYNLGALYAYSLSVLDTEDDDDEGGIDPAIWEIVLHRVVSVIVGSLWGLVITMLIWPISARRKLRDGLCVLWLRMSLVWKRDPLAMILQGGPTSSYMDIREEAELQTFVAYLDKLRASAVSEFELRGPFPDEQMQRIIERTKKMLEAFHAMNVVISKNMRATPGEAAVLKATGEERFALSSRISHLFSVLSSSLKLEYPLNDALPNIEDRRDRLLAKVFEFRRSRGKSEGSGNDAVEFDEADFELIYAYVLVTGQLADDLAAVRSELETLLGTLDEEHLKLQ</sequence>
<keyword evidence="4 6" id="KW-0472">Membrane</keyword>
<feature type="transmembrane region" description="Helical" evidence="6">
    <location>
        <begin position="237"/>
        <end position="258"/>
    </location>
</feature>
<dbReference type="OrthoDB" id="68611at2759"/>
<dbReference type="Pfam" id="PF13515">
    <property type="entry name" value="FUSC_2"/>
    <property type="match status" value="1"/>
</dbReference>
<accession>A0A1V8SPU9</accession>
<feature type="compositionally biased region" description="Polar residues" evidence="5">
    <location>
        <begin position="430"/>
        <end position="441"/>
    </location>
</feature>
<gene>
    <name evidence="8" type="ORF">B0A48_13416</name>
</gene>
<evidence type="ECO:0000256" key="5">
    <source>
        <dbReference type="SAM" id="MobiDB-lite"/>
    </source>
</evidence>
<comment type="subcellular location">
    <subcellularLocation>
        <location evidence="1">Membrane</location>
        <topology evidence="1">Multi-pass membrane protein</topology>
    </subcellularLocation>
</comment>
<evidence type="ECO:0000256" key="3">
    <source>
        <dbReference type="ARBA" id="ARBA00022989"/>
    </source>
</evidence>
<reference evidence="9" key="1">
    <citation type="submission" date="2017-03" db="EMBL/GenBank/DDBJ databases">
        <title>Genomes of endolithic fungi from Antarctica.</title>
        <authorList>
            <person name="Coleine C."/>
            <person name="Masonjones S."/>
            <person name="Stajich J.E."/>
        </authorList>
    </citation>
    <scope>NUCLEOTIDE SEQUENCE [LARGE SCALE GENOMIC DNA]</scope>
    <source>
        <strain evidence="9">CCFEE 5527</strain>
    </source>
</reference>
<feature type="transmembrane region" description="Helical" evidence="6">
    <location>
        <begin position="204"/>
        <end position="222"/>
    </location>
</feature>
<feature type="region of interest" description="Disordered" evidence="5">
    <location>
        <begin position="414"/>
        <end position="458"/>
    </location>
</feature>
<dbReference type="PANTHER" id="PTHR47804:SF1">
    <property type="entry name" value="DUF2421 DOMAIN-CONTAINING PROTEIN"/>
    <property type="match status" value="1"/>
</dbReference>
<feature type="transmembrane region" description="Helical" evidence="6">
    <location>
        <begin position="144"/>
        <end position="165"/>
    </location>
</feature>
<evidence type="ECO:0000256" key="2">
    <source>
        <dbReference type="ARBA" id="ARBA00022692"/>
    </source>
</evidence>
<evidence type="ECO:0000256" key="1">
    <source>
        <dbReference type="ARBA" id="ARBA00004141"/>
    </source>
</evidence>
<proteinExistence type="predicted"/>
<feature type="compositionally biased region" description="Low complexity" evidence="5">
    <location>
        <begin position="374"/>
        <end position="394"/>
    </location>
</feature>
<dbReference type="InParanoid" id="A0A1V8SPU9"/>
<dbReference type="InterPro" id="IPR049453">
    <property type="entry name" value="Memb_transporter_dom"/>
</dbReference>
<dbReference type="GO" id="GO:0016020">
    <property type="term" value="C:membrane"/>
    <property type="evidence" value="ECO:0007669"/>
    <property type="project" value="UniProtKB-SubCell"/>
</dbReference>
<evidence type="ECO:0000313" key="9">
    <source>
        <dbReference type="Proteomes" id="UP000192596"/>
    </source>
</evidence>
<feature type="transmembrane region" description="Helical" evidence="6">
    <location>
        <begin position="177"/>
        <end position="197"/>
    </location>
</feature>
<name>A0A1V8SPU9_9PEZI</name>
<dbReference type="InterPro" id="IPR052430">
    <property type="entry name" value="IVT-Associated"/>
</dbReference>
<feature type="transmembrane region" description="Helical" evidence="6">
    <location>
        <begin position="744"/>
        <end position="765"/>
    </location>
</feature>
<dbReference type="EMBL" id="NAJO01000032">
    <property type="protein sequence ID" value="OQO01173.1"/>
    <property type="molecule type" value="Genomic_DNA"/>
</dbReference>
<feature type="transmembrane region" description="Helical" evidence="6">
    <location>
        <begin position="92"/>
        <end position="112"/>
    </location>
</feature>
<organism evidence="8 9">
    <name type="scientific">Cryoendolithus antarcticus</name>
    <dbReference type="NCBI Taxonomy" id="1507870"/>
    <lineage>
        <taxon>Eukaryota</taxon>
        <taxon>Fungi</taxon>
        <taxon>Dikarya</taxon>
        <taxon>Ascomycota</taxon>
        <taxon>Pezizomycotina</taxon>
        <taxon>Dothideomycetes</taxon>
        <taxon>Dothideomycetidae</taxon>
        <taxon>Cladosporiales</taxon>
        <taxon>Cladosporiaceae</taxon>
        <taxon>Cryoendolithus</taxon>
    </lineage>
</organism>
<dbReference type="STRING" id="1507870.A0A1V8SPU9"/>
<dbReference type="InterPro" id="IPR023244">
    <property type="entry name" value="Brefeldin_A-sensitivity_4"/>
</dbReference>
<dbReference type="Proteomes" id="UP000192596">
    <property type="component" value="Unassembled WGS sequence"/>
</dbReference>
<feature type="transmembrane region" description="Helical" evidence="6">
    <location>
        <begin position="811"/>
        <end position="834"/>
    </location>
</feature>
<dbReference type="PANTHER" id="PTHR47804">
    <property type="entry name" value="60S RIBOSOMAL PROTEIN L19"/>
    <property type="match status" value="1"/>
</dbReference>
<feature type="transmembrane region" description="Helical" evidence="6">
    <location>
        <begin position="718"/>
        <end position="738"/>
    </location>
</feature>
<evidence type="ECO:0000256" key="4">
    <source>
        <dbReference type="ARBA" id="ARBA00023136"/>
    </source>
</evidence>
<evidence type="ECO:0000313" key="8">
    <source>
        <dbReference type="EMBL" id="OQO01173.1"/>
    </source>
</evidence>
<comment type="caution">
    <text evidence="8">The sequence shown here is derived from an EMBL/GenBank/DDBJ whole genome shotgun (WGS) entry which is preliminary data.</text>
</comment>
<evidence type="ECO:0000259" key="7">
    <source>
        <dbReference type="Pfam" id="PF13515"/>
    </source>
</evidence>
<dbReference type="PRINTS" id="PR02047">
    <property type="entry name" value="BREFELDNASP4"/>
</dbReference>
<protein>
    <recommendedName>
        <fullName evidence="7">Integral membrane bound transporter domain-containing protein</fullName>
    </recommendedName>
</protein>
<feature type="region of interest" description="Disordered" evidence="5">
    <location>
        <begin position="374"/>
        <end position="395"/>
    </location>
</feature>
<dbReference type="AlphaFoldDB" id="A0A1V8SPU9"/>
<evidence type="ECO:0000256" key="6">
    <source>
        <dbReference type="SAM" id="Phobius"/>
    </source>
</evidence>